<reference evidence="3 4" key="1">
    <citation type="submission" date="2015-12" db="EMBL/GenBank/DDBJ databases">
        <title>The genome of Folsomia candida.</title>
        <authorList>
            <person name="Faddeeva A."/>
            <person name="Derks M.F."/>
            <person name="Anvar Y."/>
            <person name="Smit S."/>
            <person name="Van Straalen N."/>
            <person name="Roelofs D."/>
        </authorList>
    </citation>
    <scope>NUCLEOTIDE SEQUENCE [LARGE SCALE GENOMIC DNA]</scope>
    <source>
        <strain evidence="3 4">VU population</strain>
        <tissue evidence="3">Whole body</tissue>
    </source>
</reference>
<dbReference type="AlphaFoldDB" id="A0A226D8K2"/>
<keyword evidence="1" id="KW-0812">Transmembrane</keyword>
<keyword evidence="4" id="KW-1185">Reference proteome</keyword>
<feature type="transmembrane region" description="Helical" evidence="1">
    <location>
        <begin position="636"/>
        <end position="662"/>
    </location>
</feature>
<keyword evidence="1" id="KW-0472">Membrane</keyword>
<gene>
    <name evidence="3" type="ORF">Fcan01_24275</name>
</gene>
<feature type="signal peptide" evidence="2">
    <location>
        <begin position="1"/>
        <end position="16"/>
    </location>
</feature>
<feature type="chain" id="PRO_5012917552" evidence="2">
    <location>
        <begin position="17"/>
        <end position="708"/>
    </location>
</feature>
<evidence type="ECO:0000313" key="3">
    <source>
        <dbReference type="EMBL" id="OXA40951.1"/>
    </source>
</evidence>
<accession>A0A226D8K2</accession>
<evidence type="ECO:0000313" key="4">
    <source>
        <dbReference type="Proteomes" id="UP000198287"/>
    </source>
</evidence>
<dbReference type="EMBL" id="LNIX01000031">
    <property type="protein sequence ID" value="OXA40951.1"/>
    <property type="molecule type" value="Genomic_DNA"/>
</dbReference>
<comment type="caution">
    <text evidence="3">The sequence shown here is derived from an EMBL/GenBank/DDBJ whole genome shotgun (WGS) entry which is preliminary data.</text>
</comment>
<proteinExistence type="predicted"/>
<organism evidence="3 4">
    <name type="scientific">Folsomia candida</name>
    <name type="common">Springtail</name>
    <dbReference type="NCBI Taxonomy" id="158441"/>
    <lineage>
        <taxon>Eukaryota</taxon>
        <taxon>Metazoa</taxon>
        <taxon>Ecdysozoa</taxon>
        <taxon>Arthropoda</taxon>
        <taxon>Hexapoda</taxon>
        <taxon>Collembola</taxon>
        <taxon>Entomobryomorpha</taxon>
        <taxon>Isotomoidea</taxon>
        <taxon>Isotomidae</taxon>
        <taxon>Proisotominae</taxon>
        <taxon>Folsomia</taxon>
    </lineage>
</organism>
<keyword evidence="1" id="KW-1133">Transmembrane helix</keyword>
<name>A0A226D8K2_FOLCA</name>
<dbReference type="Proteomes" id="UP000198287">
    <property type="component" value="Unassembled WGS sequence"/>
</dbReference>
<evidence type="ECO:0000256" key="1">
    <source>
        <dbReference type="SAM" id="Phobius"/>
    </source>
</evidence>
<keyword evidence="2" id="KW-0732">Signal</keyword>
<sequence length="708" mass="80314">MTLFYIFLIILVGAHGEELPARVHVLSGIFTKPVPDTVITCEDTTSIFFKVQFNFTSQQNYFIQDLKDHCPPDFGRGSLSPICMMGPYLTGNFKAVTNRLNLMYQSLTSLKPIIPHMETISMVISKNKRYPEYHPVQINPVLTDDLDLSQETKKELITTKPTTTPKPLIQGDPSDPRTRFQIEHDELVRRTLMQTRPPLNQMQIHIPPPTTALPPPPTLSPFDQEVARFRNRNSEGFSRQGRSIMWENFHNTNNTRTKRQAALAALAVGWVGAQLYNYVDPPSAATDFSKQYDHLQNSIDINSRNAIRLANTITNQNHMIGSGFLNISSYLGTRIKQNNNKIEDMQKSMQEGALRSFLFQARMSEDIYRSLELFQYASIQSACMTGRLSLQAVDYVTLNQEPLTLRTTLNKNNMTLVIPHGRLSSYYHYELTRCSFEPEQTIIEIQLNIPIKPLHEQVEITEIFSIPFFHKTDLGEPQICFVQHSHDFVILKNDMPFPISMADTSHCRISDGICQYFSLATRATSHAGCVKALLAPQGTRFDVLHQACPFSCRLTNSAEVLVTKLGWHNSLYRYAITQPPLNAEIICNNNSTLRNFELLEPNTTSPYGKLSQQLFAFAMFIPGAKAENLSIIQHNVVLFVITIIILISLILFLIFLCCGLYCKQRKSTQSLSYPRGIEGAFQTFHISTPETPPSLDPKDIFAGYITVR</sequence>
<protein>
    <submittedName>
        <fullName evidence="3">Uncharacterized protein</fullName>
    </submittedName>
</protein>
<evidence type="ECO:0000256" key="2">
    <source>
        <dbReference type="SAM" id="SignalP"/>
    </source>
</evidence>